<dbReference type="KEGG" id="uam:UABAM_04923"/>
<feature type="transmembrane region" description="Helical" evidence="1">
    <location>
        <begin position="274"/>
        <end position="294"/>
    </location>
</feature>
<organism evidence="2 3">
    <name type="scientific">Uabimicrobium amorphum</name>
    <dbReference type="NCBI Taxonomy" id="2596890"/>
    <lineage>
        <taxon>Bacteria</taxon>
        <taxon>Pseudomonadati</taxon>
        <taxon>Planctomycetota</taxon>
        <taxon>Candidatus Uabimicrobiia</taxon>
        <taxon>Candidatus Uabimicrobiales</taxon>
        <taxon>Candidatus Uabimicrobiaceae</taxon>
        <taxon>Candidatus Uabimicrobium</taxon>
    </lineage>
</organism>
<feature type="transmembrane region" description="Helical" evidence="1">
    <location>
        <begin position="41"/>
        <end position="60"/>
    </location>
</feature>
<evidence type="ECO:0000256" key="1">
    <source>
        <dbReference type="SAM" id="Phobius"/>
    </source>
</evidence>
<gene>
    <name evidence="2" type="ORF">UABAM_04923</name>
</gene>
<dbReference type="AlphaFoldDB" id="A0A5S9IRT0"/>
<reference evidence="2 3" key="1">
    <citation type="submission" date="2019-08" db="EMBL/GenBank/DDBJ databases">
        <title>Complete genome sequence of Candidatus Uab amorphum.</title>
        <authorList>
            <person name="Shiratori T."/>
            <person name="Suzuki S."/>
            <person name="Kakizawa Y."/>
            <person name="Ishida K."/>
        </authorList>
    </citation>
    <scope>NUCLEOTIDE SEQUENCE [LARGE SCALE GENOMIC DNA]</scope>
    <source>
        <strain evidence="2 3">SRT547</strain>
    </source>
</reference>
<evidence type="ECO:0000313" key="2">
    <source>
        <dbReference type="EMBL" id="BBM86537.1"/>
    </source>
</evidence>
<feature type="transmembrane region" description="Helical" evidence="1">
    <location>
        <begin position="249"/>
        <end position="268"/>
    </location>
</feature>
<feature type="transmembrane region" description="Helical" evidence="1">
    <location>
        <begin position="131"/>
        <end position="149"/>
    </location>
</feature>
<dbReference type="Proteomes" id="UP000326354">
    <property type="component" value="Chromosome"/>
</dbReference>
<protein>
    <submittedName>
        <fullName evidence="2">Uncharacterized protein</fullName>
    </submittedName>
</protein>
<keyword evidence="1" id="KW-1133">Transmembrane helix</keyword>
<keyword evidence="3" id="KW-1185">Reference proteome</keyword>
<name>A0A5S9IRT0_UABAM</name>
<feature type="transmembrane region" description="Helical" evidence="1">
    <location>
        <begin position="7"/>
        <end position="29"/>
    </location>
</feature>
<proteinExistence type="predicted"/>
<dbReference type="EMBL" id="AP019860">
    <property type="protein sequence ID" value="BBM86537.1"/>
    <property type="molecule type" value="Genomic_DNA"/>
</dbReference>
<keyword evidence="1" id="KW-0812">Transmembrane</keyword>
<sequence length="383" mass="43536">MFTSIVIVVSSVVFLISTLFTVVGVSNILRNENSPEGHIMITVYAGIVSLVSLLLIIVAARKRSQQQEANATLYGHTNAQTDQDQAPIDFKKLSDVFTMSIRKTSIKGFVIINVIFIAILVFTFSEWSKDTVTTVIMVIGYPVFMYMLLRENRFVGSFEGQVINVNSAGICDTKKDIHIDWDDLQVQNHDALKCVRLSSKSNPHSRFSISQYIDNFEKLENIILQKATVLTENDSSSLDYQTFEAKNSMMYGAMIVVLGAIFMLFVFYSSFPYAFLVTSIVWLPVLYKIVQWAISVPIRCTMMDDYIVLHHFLKPRTIIDKDNIEKVEISRENNEGEISQHVMINLKDNKNTMLFTDFKDPLGLYGQIAQMIKQHDSQASQQE</sequence>
<feature type="transmembrane region" description="Helical" evidence="1">
    <location>
        <begin position="108"/>
        <end position="125"/>
    </location>
</feature>
<keyword evidence="1" id="KW-0472">Membrane</keyword>
<accession>A0A5S9IRT0</accession>
<evidence type="ECO:0000313" key="3">
    <source>
        <dbReference type="Proteomes" id="UP000326354"/>
    </source>
</evidence>
<dbReference type="RefSeq" id="WP_151970588.1">
    <property type="nucleotide sequence ID" value="NZ_AP019860.1"/>
</dbReference>